<evidence type="ECO:0000313" key="2">
    <source>
        <dbReference type="Proteomes" id="UP001142489"/>
    </source>
</evidence>
<keyword evidence="2" id="KW-1185">Reference proteome</keyword>
<name>A0A9Q0XPI5_9SAUR</name>
<organism evidence="1 2">
    <name type="scientific">Phrynocephalus forsythii</name>
    <dbReference type="NCBI Taxonomy" id="171643"/>
    <lineage>
        <taxon>Eukaryota</taxon>
        <taxon>Metazoa</taxon>
        <taxon>Chordata</taxon>
        <taxon>Craniata</taxon>
        <taxon>Vertebrata</taxon>
        <taxon>Euteleostomi</taxon>
        <taxon>Lepidosauria</taxon>
        <taxon>Squamata</taxon>
        <taxon>Bifurcata</taxon>
        <taxon>Unidentata</taxon>
        <taxon>Episquamata</taxon>
        <taxon>Toxicofera</taxon>
        <taxon>Iguania</taxon>
        <taxon>Acrodonta</taxon>
        <taxon>Agamidae</taxon>
        <taxon>Agaminae</taxon>
        <taxon>Phrynocephalus</taxon>
    </lineage>
</organism>
<gene>
    <name evidence="1" type="ORF">JRQ81_018944</name>
</gene>
<reference evidence="1" key="1">
    <citation type="journal article" date="2023" name="DNA Res.">
        <title>Chromosome-level genome assembly of Phrynocephalus forsythii using third-generation DNA sequencing and Hi-C analysis.</title>
        <authorList>
            <person name="Qi Y."/>
            <person name="Zhao W."/>
            <person name="Zhao Y."/>
            <person name="Niu C."/>
            <person name="Cao S."/>
            <person name="Zhang Y."/>
        </authorList>
    </citation>
    <scope>NUCLEOTIDE SEQUENCE</scope>
    <source>
        <tissue evidence="1">Muscle</tissue>
    </source>
</reference>
<dbReference type="Proteomes" id="UP001142489">
    <property type="component" value="Unassembled WGS sequence"/>
</dbReference>
<dbReference type="PANTHER" id="PTHR46289:SF19">
    <property type="entry name" value="ZINC FINGER MYM-TYPE CONTAINING 1"/>
    <property type="match status" value="1"/>
</dbReference>
<evidence type="ECO:0008006" key="3">
    <source>
        <dbReference type="Google" id="ProtNLM"/>
    </source>
</evidence>
<dbReference type="AlphaFoldDB" id="A0A9Q0XPI5"/>
<proteinExistence type="predicted"/>
<dbReference type="EMBL" id="JAPFRF010000009">
    <property type="protein sequence ID" value="KAJ7322657.1"/>
    <property type="molecule type" value="Genomic_DNA"/>
</dbReference>
<dbReference type="OrthoDB" id="10062065at2759"/>
<accession>A0A9Q0XPI5</accession>
<dbReference type="PANTHER" id="PTHR46289">
    <property type="entry name" value="52 KDA REPRESSOR OF THE INHIBITOR OF THE PROTEIN KINASE-LIKE PROTEIN-RELATED"/>
    <property type="match status" value="1"/>
</dbReference>
<comment type="caution">
    <text evidence="1">The sequence shown here is derived from an EMBL/GenBank/DDBJ whole genome shotgun (WGS) entry which is preliminary data.</text>
</comment>
<evidence type="ECO:0000313" key="1">
    <source>
        <dbReference type="EMBL" id="KAJ7322657.1"/>
    </source>
</evidence>
<sequence>MEAARQNKKQFEYEAQEEAPEDPKQKFKICFYYAGLDTAIQIVEERFQELQQCNSLFLFLYDIYKINKKYTEDVLKACKNLEKSSIHNGNKNIDDEDLCCEIAIARRLPKSMPPQGVILFIVQQKHLDSVPNVSVALLPVSVTSGKCSFSKLKLIKTYLRSTTLQGRLVGLATVSIEQAEASTTDLKESLTKFAKGKARKLIF</sequence>
<protein>
    <recommendedName>
        <fullName evidence="3">HAT C-terminal dimerisation domain-containing protein</fullName>
    </recommendedName>
</protein>
<dbReference type="InterPro" id="IPR052958">
    <property type="entry name" value="IFN-induced_PKR_regulator"/>
</dbReference>